<evidence type="ECO:0000313" key="2">
    <source>
        <dbReference type="Proteomes" id="UP000699042"/>
    </source>
</evidence>
<feature type="non-terminal residue" evidence="1">
    <location>
        <position position="85"/>
    </location>
</feature>
<evidence type="ECO:0000313" key="1">
    <source>
        <dbReference type="EMBL" id="KAG7052973.1"/>
    </source>
</evidence>
<organism evidence="1 2">
    <name type="scientific">Colletotrichum scovillei</name>
    <dbReference type="NCBI Taxonomy" id="1209932"/>
    <lineage>
        <taxon>Eukaryota</taxon>
        <taxon>Fungi</taxon>
        <taxon>Dikarya</taxon>
        <taxon>Ascomycota</taxon>
        <taxon>Pezizomycotina</taxon>
        <taxon>Sordariomycetes</taxon>
        <taxon>Hypocreomycetidae</taxon>
        <taxon>Glomerellales</taxon>
        <taxon>Glomerellaceae</taxon>
        <taxon>Colletotrichum</taxon>
        <taxon>Colletotrichum acutatum species complex</taxon>
    </lineage>
</organism>
<sequence length="85" mass="9229">AETGTAKQRHLSISRTNTYLAAVFCSTLAGLVVMEAADSVRQSNAFAACLHCLDQHRGASMDAFLQRTSIHLDELSPTSQRATDY</sequence>
<proteinExistence type="predicted"/>
<dbReference type="AlphaFoldDB" id="A0A9P7UDY1"/>
<dbReference type="EMBL" id="JAESDN010000003">
    <property type="protein sequence ID" value="KAG7052973.1"/>
    <property type="molecule type" value="Genomic_DNA"/>
</dbReference>
<keyword evidence="2" id="KW-1185">Reference proteome</keyword>
<accession>A0A9P7UDY1</accession>
<protein>
    <submittedName>
        <fullName evidence="1">Uncharacterized protein</fullName>
    </submittedName>
</protein>
<dbReference type="Proteomes" id="UP000699042">
    <property type="component" value="Unassembled WGS sequence"/>
</dbReference>
<name>A0A9P7UDY1_9PEZI</name>
<comment type="caution">
    <text evidence="1">The sequence shown here is derived from an EMBL/GenBank/DDBJ whole genome shotgun (WGS) entry which is preliminary data.</text>
</comment>
<reference evidence="1" key="1">
    <citation type="submission" date="2021-05" db="EMBL/GenBank/DDBJ databases">
        <title>Comparative genomics of three Colletotrichum scovillei strains and genetic complementation revealed genes involved fungal growth and virulence on chili pepper.</title>
        <authorList>
            <person name="Hsieh D.-K."/>
            <person name="Chuang S.-C."/>
            <person name="Chen C.-Y."/>
            <person name="Chao Y.-T."/>
            <person name="Lu M.-Y.J."/>
            <person name="Lee M.-H."/>
            <person name="Shih M.-C."/>
        </authorList>
    </citation>
    <scope>NUCLEOTIDE SEQUENCE</scope>
    <source>
        <strain evidence="1">Coll-153</strain>
    </source>
</reference>
<gene>
    <name evidence="1" type="ORF">JMJ77_000067</name>
</gene>